<keyword evidence="1" id="KW-1133">Transmembrane helix</keyword>
<proteinExistence type="predicted"/>
<keyword evidence="1" id="KW-0812">Transmembrane</keyword>
<protein>
    <recommendedName>
        <fullName evidence="4">Secreted protein</fullName>
    </recommendedName>
</protein>
<evidence type="ECO:0000313" key="3">
    <source>
        <dbReference type="Proteomes" id="UP000436181"/>
    </source>
</evidence>
<keyword evidence="3" id="KW-1185">Reference proteome</keyword>
<reference evidence="2 3" key="1">
    <citation type="submission" date="2019-10" db="EMBL/GenBank/DDBJ databases">
        <title>Corynebacterium sp novel species isolated from the respiratory tract of Marmot.</title>
        <authorList>
            <person name="Zhang G."/>
        </authorList>
    </citation>
    <scope>NUCLEOTIDE SEQUENCE [LARGE SCALE GENOMIC DNA]</scope>
    <source>
        <strain evidence="2 3">336</strain>
    </source>
</reference>
<gene>
    <name evidence="2" type="ORF">F8377_01260</name>
</gene>
<dbReference type="RefSeq" id="WP_151843708.1">
    <property type="nucleotide sequence ID" value="NZ_WBZJ01000001.1"/>
</dbReference>
<dbReference type="Proteomes" id="UP000436181">
    <property type="component" value="Unassembled WGS sequence"/>
</dbReference>
<organism evidence="2 3">
    <name type="scientific">Corynebacterium zhongnanshanii</name>
    <dbReference type="NCBI Taxonomy" id="2768834"/>
    <lineage>
        <taxon>Bacteria</taxon>
        <taxon>Bacillati</taxon>
        <taxon>Actinomycetota</taxon>
        <taxon>Actinomycetes</taxon>
        <taxon>Mycobacteriales</taxon>
        <taxon>Corynebacteriaceae</taxon>
        <taxon>Corynebacterium</taxon>
    </lineage>
</organism>
<evidence type="ECO:0008006" key="4">
    <source>
        <dbReference type="Google" id="ProtNLM"/>
    </source>
</evidence>
<dbReference type="EMBL" id="WBZJ01000001">
    <property type="protein sequence ID" value="KAB3522827.1"/>
    <property type="molecule type" value="Genomic_DNA"/>
</dbReference>
<sequence length="202" mass="21719">MTLTSLVVVCVLLIQVRLAPRPLRIGGVGAAVVLTVGALTLGYALGAPGNFHNSQPRPVSERICDDRLCMWPETDPSVAELNRQAADQLGVPHNIPIIDAEPLNPNELRMSQASNVTGVEQQLIIQLLQRAQELQAAESCWTDDSGRRLSMAEEADVLVDTPDLIRLATGPDGRFLSYSDSANPQAWEGLKELISGKLGCSA</sequence>
<accession>A0ABQ6VEG3</accession>
<evidence type="ECO:0000256" key="1">
    <source>
        <dbReference type="SAM" id="Phobius"/>
    </source>
</evidence>
<feature type="transmembrane region" description="Helical" evidence="1">
    <location>
        <begin position="28"/>
        <end position="47"/>
    </location>
</feature>
<name>A0ABQ6VEG3_9CORY</name>
<comment type="caution">
    <text evidence="2">The sequence shown here is derived from an EMBL/GenBank/DDBJ whole genome shotgun (WGS) entry which is preliminary data.</text>
</comment>
<keyword evidence="1" id="KW-0472">Membrane</keyword>
<evidence type="ECO:0000313" key="2">
    <source>
        <dbReference type="EMBL" id="KAB3522827.1"/>
    </source>
</evidence>